<evidence type="ECO:0000313" key="1">
    <source>
        <dbReference type="EMBL" id="EME38168.1"/>
    </source>
</evidence>
<dbReference type="OMA" id="KWVERSA"/>
<dbReference type="STRING" id="675120.M2XZR6"/>
<gene>
    <name evidence="1" type="ORF">DOTSEDRAFT_57681</name>
</gene>
<protein>
    <submittedName>
        <fullName evidence="1">Uncharacterized protein</fullName>
    </submittedName>
</protein>
<accession>M2XZR6</accession>
<organism evidence="1 2">
    <name type="scientific">Dothistroma septosporum (strain NZE10 / CBS 128990)</name>
    <name type="common">Red band needle blight fungus</name>
    <name type="synonym">Mycosphaerella pini</name>
    <dbReference type="NCBI Taxonomy" id="675120"/>
    <lineage>
        <taxon>Eukaryota</taxon>
        <taxon>Fungi</taxon>
        <taxon>Dikarya</taxon>
        <taxon>Ascomycota</taxon>
        <taxon>Pezizomycotina</taxon>
        <taxon>Dothideomycetes</taxon>
        <taxon>Dothideomycetidae</taxon>
        <taxon>Mycosphaerellales</taxon>
        <taxon>Mycosphaerellaceae</taxon>
        <taxon>Dothistroma</taxon>
    </lineage>
</organism>
<dbReference type="PANTHER" id="PTHR37315">
    <property type="entry name" value="UPF0311 PROTEIN BLR7842"/>
    <property type="match status" value="1"/>
</dbReference>
<dbReference type="InterPro" id="IPR020915">
    <property type="entry name" value="UPF0311"/>
</dbReference>
<dbReference type="Pfam" id="PF11578">
    <property type="entry name" value="DUF3237"/>
    <property type="match status" value="1"/>
</dbReference>
<dbReference type="eggNOG" id="ENOG502RXX5">
    <property type="taxonomic scope" value="Eukaryota"/>
</dbReference>
<proteinExistence type="predicted"/>
<name>M2XZR6_DOTSN</name>
<evidence type="ECO:0000313" key="2">
    <source>
        <dbReference type="Proteomes" id="UP000016933"/>
    </source>
</evidence>
<dbReference type="OrthoDB" id="2544694at2759"/>
<dbReference type="HOGENOM" id="CLU_096872_1_1_1"/>
<reference evidence="1 2" key="2">
    <citation type="journal article" date="2012" name="PLoS Pathog.">
        <title>Diverse lifestyles and strategies of plant pathogenesis encoded in the genomes of eighteen Dothideomycetes fungi.</title>
        <authorList>
            <person name="Ohm R.A."/>
            <person name="Feau N."/>
            <person name="Henrissat B."/>
            <person name="Schoch C.L."/>
            <person name="Horwitz B.A."/>
            <person name="Barry K.W."/>
            <person name="Condon B.J."/>
            <person name="Copeland A.C."/>
            <person name="Dhillon B."/>
            <person name="Glaser F."/>
            <person name="Hesse C.N."/>
            <person name="Kosti I."/>
            <person name="LaButti K."/>
            <person name="Lindquist E.A."/>
            <person name="Lucas S."/>
            <person name="Salamov A.A."/>
            <person name="Bradshaw R.E."/>
            <person name="Ciuffetti L."/>
            <person name="Hamelin R.C."/>
            <person name="Kema G.H.J."/>
            <person name="Lawrence C."/>
            <person name="Scott J.A."/>
            <person name="Spatafora J.W."/>
            <person name="Turgeon B.G."/>
            <person name="de Wit P.J.G.M."/>
            <person name="Zhong S."/>
            <person name="Goodwin S.B."/>
            <person name="Grigoriev I.V."/>
        </authorList>
    </citation>
    <scope>NUCLEOTIDE SEQUENCE [LARGE SCALE GENOMIC DNA]</scope>
    <source>
        <strain evidence="2">NZE10 / CBS 128990</strain>
    </source>
</reference>
<dbReference type="Gene3D" id="2.40.160.20">
    <property type="match status" value="1"/>
</dbReference>
<dbReference type="PANTHER" id="PTHR37315:SF1">
    <property type="entry name" value="UPF0311 PROTEIN BLR7842"/>
    <property type="match status" value="1"/>
</dbReference>
<dbReference type="Proteomes" id="UP000016933">
    <property type="component" value="Unassembled WGS sequence"/>
</dbReference>
<dbReference type="EMBL" id="KB446548">
    <property type="protein sequence ID" value="EME38168.1"/>
    <property type="molecule type" value="Genomic_DNA"/>
</dbReference>
<sequence length="178" mass="19383">MPPTLSHAFTLRAYVSHEHAISVKTVKGGPQRMSIPIQSGYLHGSGIEAEIIPGGADWPVAPTHKIPRQFIPLDPTASTLHIGARLNLKTSTGEAIYIQHSGVLKIDEKSKSNMGPSKDAKSTQFGDHELFVTPVIETSDASLKWVEAASLVAEGRWIVEERKKGVEYEVYVVRSSGE</sequence>
<keyword evidence="2" id="KW-1185">Reference proteome</keyword>
<reference evidence="2" key="1">
    <citation type="journal article" date="2012" name="PLoS Genet.">
        <title>The genomes of the fungal plant pathogens Cladosporium fulvum and Dothistroma septosporum reveal adaptation to different hosts and lifestyles but also signatures of common ancestry.</title>
        <authorList>
            <person name="de Wit P.J.G.M."/>
            <person name="van der Burgt A."/>
            <person name="Oekmen B."/>
            <person name="Stergiopoulos I."/>
            <person name="Abd-Elsalam K.A."/>
            <person name="Aerts A.L."/>
            <person name="Bahkali A.H."/>
            <person name="Beenen H.G."/>
            <person name="Chettri P."/>
            <person name="Cox M.P."/>
            <person name="Datema E."/>
            <person name="de Vries R.P."/>
            <person name="Dhillon B."/>
            <person name="Ganley A.R."/>
            <person name="Griffiths S.A."/>
            <person name="Guo Y."/>
            <person name="Hamelin R.C."/>
            <person name="Henrissat B."/>
            <person name="Kabir M.S."/>
            <person name="Jashni M.K."/>
            <person name="Kema G."/>
            <person name="Klaubauf S."/>
            <person name="Lapidus A."/>
            <person name="Levasseur A."/>
            <person name="Lindquist E."/>
            <person name="Mehrabi R."/>
            <person name="Ohm R.A."/>
            <person name="Owen T.J."/>
            <person name="Salamov A."/>
            <person name="Schwelm A."/>
            <person name="Schijlen E."/>
            <person name="Sun H."/>
            <person name="van den Burg H.A."/>
            <person name="van Ham R.C.H.J."/>
            <person name="Zhang S."/>
            <person name="Goodwin S.B."/>
            <person name="Grigoriev I.V."/>
            <person name="Collemare J."/>
            <person name="Bradshaw R.E."/>
        </authorList>
    </citation>
    <scope>NUCLEOTIDE SEQUENCE [LARGE SCALE GENOMIC DNA]</scope>
    <source>
        <strain evidence="2">NZE10 / CBS 128990</strain>
    </source>
</reference>
<dbReference type="AlphaFoldDB" id="M2XZR6"/>